<dbReference type="InterPro" id="IPR023214">
    <property type="entry name" value="HAD_sf"/>
</dbReference>
<protein>
    <recommendedName>
        <fullName evidence="3">Hydrolase of the HAD superfamily</fullName>
    </recommendedName>
</protein>
<gene>
    <name evidence="1" type="ORF">Asi02nite_01710</name>
</gene>
<dbReference type="Pfam" id="PF00702">
    <property type="entry name" value="Hydrolase"/>
    <property type="match status" value="1"/>
</dbReference>
<proteinExistence type="predicted"/>
<organism evidence="1 2">
    <name type="scientific">Asanoa siamensis</name>
    <dbReference type="NCBI Taxonomy" id="926357"/>
    <lineage>
        <taxon>Bacteria</taxon>
        <taxon>Bacillati</taxon>
        <taxon>Actinomycetota</taxon>
        <taxon>Actinomycetes</taxon>
        <taxon>Micromonosporales</taxon>
        <taxon>Micromonosporaceae</taxon>
        <taxon>Asanoa</taxon>
    </lineage>
</organism>
<dbReference type="Proteomes" id="UP000604117">
    <property type="component" value="Unassembled WGS sequence"/>
</dbReference>
<keyword evidence="2" id="KW-1185">Reference proteome</keyword>
<dbReference type="RefSeq" id="WP_203710108.1">
    <property type="nucleotide sequence ID" value="NZ_BONE01000001.1"/>
</dbReference>
<dbReference type="SUPFAM" id="SSF56784">
    <property type="entry name" value="HAD-like"/>
    <property type="match status" value="1"/>
</dbReference>
<reference evidence="1 2" key="1">
    <citation type="submission" date="2021-01" db="EMBL/GenBank/DDBJ databases">
        <title>Whole genome shotgun sequence of Asanoa siamensis NBRC 107932.</title>
        <authorList>
            <person name="Komaki H."/>
            <person name="Tamura T."/>
        </authorList>
    </citation>
    <scope>NUCLEOTIDE SEQUENCE [LARGE SCALE GENOMIC DNA]</scope>
    <source>
        <strain evidence="1 2">NBRC 107932</strain>
    </source>
</reference>
<dbReference type="PANTHER" id="PTHR46649:SF4">
    <property type="entry name" value="HALOACID DEHALOGENASE-LIKE HYDROLASE (HAD) SUPERFAMILY PROTEIN"/>
    <property type="match status" value="1"/>
</dbReference>
<dbReference type="EMBL" id="BONE01000001">
    <property type="protein sequence ID" value="GIF70653.1"/>
    <property type="molecule type" value="Genomic_DNA"/>
</dbReference>
<dbReference type="NCBIfam" id="TIGR01549">
    <property type="entry name" value="HAD-SF-IA-v1"/>
    <property type="match status" value="1"/>
</dbReference>
<dbReference type="InterPro" id="IPR036412">
    <property type="entry name" value="HAD-like_sf"/>
</dbReference>
<sequence length="239" mass="25614">MPALSAVLFDFFGTLTRAVHRGPEHLETARILGCDPQVMITLLNVSYYRRASGDLGSAEDNLRWIAARAGAAPSDDAIRAALDCRLRAVQHDTELRDEAVPVLWALKLRGLRTAVVSDCTHELPALLPRLPIAPLLDTAVFSVEEGVCKPDPSIYLAACQRLGVPPEECLYVGDGGSHELTGARGVGMTAVRLAAPDLVDHLVFAADVDWPGRAVSGLTGVLDEVDHGQRTPVPGRMRG</sequence>
<evidence type="ECO:0000313" key="1">
    <source>
        <dbReference type="EMBL" id="GIF70653.1"/>
    </source>
</evidence>
<evidence type="ECO:0008006" key="3">
    <source>
        <dbReference type="Google" id="ProtNLM"/>
    </source>
</evidence>
<name>A0ABQ4CH89_9ACTN</name>
<dbReference type="NCBIfam" id="TIGR01509">
    <property type="entry name" value="HAD-SF-IA-v3"/>
    <property type="match status" value="1"/>
</dbReference>
<dbReference type="InterPro" id="IPR006439">
    <property type="entry name" value="HAD-SF_hydro_IA"/>
</dbReference>
<dbReference type="PRINTS" id="PR00413">
    <property type="entry name" value="HADHALOGNASE"/>
</dbReference>
<evidence type="ECO:0000313" key="2">
    <source>
        <dbReference type="Proteomes" id="UP000604117"/>
    </source>
</evidence>
<comment type="caution">
    <text evidence="1">The sequence shown here is derived from an EMBL/GenBank/DDBJ whole genome shotgun (WGS) entry which is preliminary data.</text>
</comment>
<dbReference type="PANTHER" id="PTHR46649">
    <property type="match status" value="1"/>
</dbReference>
<accession>A0ABQ4CH89</accession>
<dbReference type="Gene3D" id="3.40.50.1000">
    <property type="entry name" value="HAD superfamily/HAD-like"/>
    <property type="match status" value="1"/>
</dbReference>